<dbReference type="InterPro" id="IPR038573">
    <property type="entry name" value="BrnT_sf"/>
</dbReference>
<sequence length="88" mass="10133">MIQITFDQNKAESNKIKHGVSFDEAKIALLDSNALVREDFDHDEPRFVLLGMANRLLVVVYCYVDNDDMIRLISARKATKNEENQYAN</sequence>
<keyword evidence="2" id="KW-1185">Reference proteome</keyword>
<dbReference type="AlphaFoldDB" id="A0A378Q8B9"/>
<organism evidence="1 2">
    <name type="scientific">Faucicola osloensis</name>
    <name type="common">Moraxella osloensis</name>
    <dbReference type="NCBI Taxonomy" id="34062"/>
    <lineage>
        <taxon>Bacteria</taxon>
        <taxon>Pseudomonadati</taxon>
        <taxon>Pseudomonadota</taxon>
        <taxon>Gammaproteobacteria</taxon>
        <taxon>Moraxellales</taxon>
        <taxon>Moraxellaceae</taxon>
        <taxon>Faucicola</taxon>
    </lineage>
</organism>
<name>A0A378Q8B9_FAUOS</name>
<accession>A0A378Q8B9</accession>
<dbReference type="RefSeq" id="WP_062331741.1">
    <property type="nucleotide sequence ID" value="NZ_CBCRZU010000003.1"/>
</dbReference>
<gene>
    <name evidence="1" type="ORF">NCTC10465_00662</name>
</gene>
<protein>
    <submittedName>
        <fullName evidence="1">Protein of uncharacterized function (DUF497)</fullName>
    </submittedName>
</protein>
<dbReference type="Proteomes" id="UP000255230">
    <property type="component" value="Unassembled WGS sequence"/>
</dbReference>
<proteinExistence type="predicted"/>
<dbReference type="Pfam" id="PF04365">
    <property type="entry name" value="BrnT_toxin"/>
    <property type="match status" value="1"/>
</dbReference>
<dbReference type="GeneID" id="35777825"/>
<dbReference type="KEGG" id="mos:AXE82_04010"/>
<evidence type="ECO:0000313" key="2">
    <source>
        <dbReference type="Proteomes" id="UP000255230"/>
    </source>
</evidence>
<dbReference type="EMBL" id="UGPY01000001">
    <property type="protein sequence ID" value="STY96895.1"/>
    <property type="molecule type" value="Genomic_DNA"/>
</dbReference>
<dbReference type="Gene3D" id="3.10.450.530">
    <property type="entry name" value="Ribonuclease toxin, BrnT, of type II toxin-antitoxin system"/>
    <property type="match status" value="1"/>
</dbReference>
<reference evidence="1 2" key="1">
    <citation type="submission" date="2018-06" db="EMBL/GenBank/DDBJ databases">
        <authorList>
            <consortium name="Pathogen Informatics"/>
            <person name="Doyle S."/>
        </authorList>
    </citation>
    <scope>NUCLEOTIDE SEQUENCE [LARGE SCALE GENOMIC DNA]</scope>
    <source>
        <strain evidence="1 2">NCTC10465</strain>
    </source>
</reference>
<evidence type="ECO:0000313" key="1">
    <source>
        <dbReference type="EMBL" id="STY96895.1"/>
    </source>
</evidence>
<dbReference type="InterPro" id="IPR007460">
    <property type="entry name" value="BrnT_toxin"/>
</dbReference>